<keyword evidence="5" id="KW-0804">Transcription</keyword>
<dbReference type="GO" id="GO:0001228">
    <property type="term" value="F:DNA-binding transcription activator activity, RNA polymerase II-specific"/>
    <property type="evidence" value="ECO:0007669"/>
    <property type="project" value="TreeGrafter"/>
</dbReference>
<dbReference type="InterPro" id="IPR007219">
    <property type="entry name" value="XnlR_reg_dom"/>
</dbReference>
<dbReference type="EMBL" id="RZGK01000022">
    <property type="protein sequence ID" value="KAF9691059.1"/>
    <property type="molecule type" value="Genomic_DNA"/>
</dbReference>
<reference evidence="9" key="2">
    <citation type="submission" date="2020-09" db="EMBL/GenBank/DDBJ databases">
        <title>Reference genome assembly for Australian Ascochyta lentis isolate Al4.</title>
        <authorList>
            <person name="Lee R.C."/>
            <person name="Farfan-Caceres L.M."/>
            <person name="Debler J.W."/>
            <person name="Williams A.H."/>
            <person name="Henares B.M."/>
        </authorList>
    </citation>
    <scope>NUCLEOTIDE SEQUENCE</scope>
    <source>
        <strain evidence="9">Al4</strain>
    </source>
</reference>
<keyword evidence="2" id="KW-0862">Zinc</keyword>
<dbReference type="GO" id="GO:0005634">
    <property type="term" value="C:nucleus"/>
    <property type="evidence" value="ECO:0007669"/>
    <property type="project" value="TreeGrafter"/>
</dbReference>
<accession>A0A8H7MCW3</accession>
<evidence type="ECO:0000313" key="10">
    <source>
        <dbReference type="Proteomes" id="UP000651452"/>
    </source>
</evidence>
<evidence type="ECO:0000259" key="8">
    <source>
        <dbReference type="SMART" id="SM00906"/>
    </source>
</evidence>
<dbReference type="Pfam" id="PF04082">
    <property type="entry name" value="Fungal_trans"/>
    <property type="match status" value="1"/>
</dbReference>
<gene>
    <name evidence="9" type="ORF">EKO04_010937</name>
</gene>
<dbReference type="CDD" id="cd12148">
    <property type="entry name" value="fungal_TF_MHR"/>
    <property type="match status" value="1"/>
</dbReference>
<name>A0A8H7MCW3_9PLEO</name>
<protein>
    <recommendedName>
        <fullName evidence="8">Xylanolytic transcriptional activator regulatory domain-containing protein</fullName>
    </recommendedName>
</protein>
<evidence type="ECO:0000256" key="4">
    <source>
        <dbReference type="ARBA" id="ARBA00023125"/>
    </source>
</evidence>
<organism evidence="9 10">
    <name type="scientific">Ascochyta lentis</name>
    <dbReference type="NCBI Taxonomy" id="205686"/>
    <lineage>
        <taxon>Eukaryota</taxon>
        <taxon>Fungi</taxon>
        <taxon>Dikarya</taxon>
        <taxon>Ascomycota</taxon>
        <taxon>Pezizomycotina</taxon>
        <taxon>Dothideomycetes</taxon>
        <taxon>Pleosporomycetidae</taxon>
        <taxon>Pleosporales</taxon>
        <taxon>Pleosporineae</taxon>
        <taxon>Didymellaceae</taxon>
        <taxon>Ascochyta</taxon>
    </lineage>
</organism>
<feature type="region of interest" description="Disordered" evidence="7">
    <location>
        <begin position="414"/>
        <end position="437"/>
    </location>
</feature>
<dbReference type="GO" id="GO:0000978">
    <property type="term" value="F:RNA polymerase II cis-regulatory region sequence-specific DNA binding"/>
    <property type="evidence" value="ECO:0007669"/>
    <property type="project" value="TreeGrafter"/>
</dbReference>
<dbReference type="PANTHER" id="PTHR31944:SF131">
    <property type="entry name" value="HEME-RESPONSIVE ZINC FINGER TRANSCRIPTION FACTOR HAP1"/>
    <property type="match status" value="1"/>
</dbReference>
<keyword evidence="6" id="KW-0539">Nucleus</keyword>
<keyword evidence="1" id="KW-0479">Metal-binding</keyword>
<dbReference type="GO" id="GO:0008270">
    <property type="term" value="F:zinc ion binding"/>
    <property type="evidence" value="ECO:0007669"/>
    <property type="project" value="InterPro"/>
</dbReference>
<dbReference type="Proteomes" id="UP000651452">
    <property type="component" value="Unassembled WGS sequence"/>
</dbReference>
<dbReference type="OrthoDB" id="4337792at2759"/>
<proteinExistence type="predicted"/>
<evidence type="ECO:0000313" key="9">
    <source>
        <dbReference type="EMBL" id="KAF9691059.1"/>
    </source>
</evidence>
<evidence type="ECO:0000256" key="5">
    <source>
        <dbReference type="ARBA" id="ARBA00023163"/>
    </source>
</evidence>
<sequence length="806" mass="88243">MGPPSAGGDLPFLASSAACAKSNAIAESLAEPVSKPSQKRAPTDLLELTYELAYGPGLRGRPGLPRHLKAVTGATTELGLLLNPLLYISNEHDRLQRPLPAERSALDPSSHADVGPSSLVSLLLKENERLRTAVVSSAASESDARPISDILTDIPGTFQKSKFFGHSHWMNAMEPYEALGDANTTVNPTTDRVEVNKSTDLYKTVSELKTIGRILKSARMLLPTISPEAVDSLPLKTTCDVLVDGYLRTFEGVFRVLHVPSFHKEYEDHWSGKTADKPSVLLKIMLVCAIGVPFYTGADQPRLRVTCAKWIQAAESWLAAPHAKSRLNMAGLQIQILVLLAKQICNIEGDHVWIPAGSLLRTAMYLGLHRDPSYFGKINTFHVEMRRRLWETVLELTVQSSMDMGMPPMISVHDYDTKPPSNVNDEDLREQDDAPLSVKPSDVCTDCSIQIAFADTLPLRLEFVRLINNLRFDLPYSECLRLGNELTTLCQSKTDFLKDALSHGANITPFQIKLHDALVRRFTLGLHRPYFAKAKDNPTYHFSRTLCLDTSLAILAPATPPIPGQPDDWTLLTHRAAGFFKALILYATSTVYFELHTQIAEHSHTWRLTAPLISNTTPAIPTLPPQSQPLLAALKSAHSTALARLQSGETNGKGVVFFACALARIDALLAGTNPEVAVLEAATSAVKEMRILLADVYLREHGEPIDLASSGREGVFGPKGHGRGDGADDVTGRGVVTGTGTARCEDANEEANATTRFGLRCGLDADSQDSSGSIEMLDFNTQFLQDPEWFFNGAFESNLHFDFDTF</sequence>
<dbReference type="PANTHER" id="PTHR31944">
    <property type="entry name" value="HEME-RESPONSIVE ZINC FINGER TRANSCRIPTION FACTOR HAP1"/>
    <property type="match status" value="1"/>
</dbReference>
<reference evidence="9" key="1">
    <citation type="submission" date="2018-12" db="EMBL/GenBank/DDBJ databases">
        <authorList>
            <person name="Syme R.A."/>
            <person name="Farfan-Caceres L."/>
            <person name="Lichtenzveig J."/>
        </authorList>
    </citation>
    <scope>NUCLEOTIDE SEQUENCE</scope>
    <source>
        <strain evidence="9">Al4</strain>
    </source>
</reference>
<evidence type="ECO:0000256" key="6">
    <source>
        <dbReference type="ARBA" id="ARBA00023242"/>
    </source>
</evidence>
<evidence type="ECO:0000256" key="1">
    <source>
        <dbReference type="ARBA" id="ARBA00022723"/>
    </source>
</evidence>
<comment type="caution">
    <text evidence="9">The sequence shown here is derived from an EMBL/GenBank/DDBJ whole genome shotgun (WGS) entry which is preliminary data.</text>
</comment>
<keyword evidence="10" id="KW-1185">Reference proteome</keyword>
<keyword evidence="4" id="KW-0238">DNA-binding</keyword>
<dbReference type="AlphaFoldDB" id="A0A8H7MCW3"/>
<dbReference type="SMART" id="SM00906">
    <property type="entry name" value="Fungal_trans"/>
    <property type="match status" value="1"/>
</dbReference>
<evidence type="ECO:0000256" key="7">
    <source>
        <dbReference type="SAM" id="MobiDB-lite"/>
    </source>
</evidence>
<feature type="domain" description="Xylanolytic transcriptional activator regulatory" evidence="8">
    <location>
        <begin position="352"/>
        <end position="426"/>
    </location>
</feature>
<dbReference type="GO" id="GO:0006351">
    <property type="term" value="P:DNA-templated transcription"/>
    <property type="evidence" value="ECO:0007669"/>
    <property type="project" value="InterPro"/>
</dbReference>
<evidence type="ECO:0000256" key="3">
    <source>
        <dbReference type="ARBA" id="ARBA00023015"/>
    </source>
</evidence>
<dbReference type="InterPro" id="IPR051430">
    <property type="entry name" value="Fungal_TF_Env_Response"/>
</dbReference>
<keyword evidence="3" id="KW-0805">Transcription regulation</keyword>
<evidence type="ECO:0000256" key="2">
    <source>
        <dbReference type="ARBA" id="ARBA00022833"/>
    </source>
</evidence>